<dbReference type="HAMAP" id="MF_00052_B">
    <property type="entry name" value="RNase_HII_B"/>
    <property type="match status" value="1"/>
</dbReference>
<dbReference type="GO" id="GO:0032299">
    <property type="term" value="C:ribonuclease H2 complex"/>
    <property type="evidence" value="ECO:0007669"/>
    <property type="project" value="TreeGrafter"/>
</dbReference>
<name>A0AB38YIZ5_9GAMM</name>
<accession>A0AB38YIZ5</accession>
<dbReference type="InterPro" id="IPR001352">
    <property type="entry name" value="RNase_HII/HIII"/>
</dbReference>
<evidence type="ECO:0000256" key="11">
    <source>
        <dbReference type="ARBA" id="ARBA00022759"/>
    </source>
</evidence>
<dbReference type="GO" id="GO:0005737">
    <property type="term" value="C:cytoplasm"/>
    <property type="evidence" value="ECO:0007669"/>
    <property type="project" value="UniProtKB-SubCell"/>
</dbReference>
<comment type="similarity">
    <text evidence="5 14 16">Belongs to the RNase HII family.</text>
</comment>
<evidence type="ECO:0000256" key="13">
    <source>
        <dbReference type="ARBA" id="ARBA00023211"/>
    </source>
</evidence>
<dbReference type="NCBIfam" id="NF000596">
    <property type="entry name" value="PRK00015.1-4"/>
    <property type="match status" value="1"/>
</dbReference>
<gene>
    <name evidence="14 18" type="primary">rnhB</name>
    <name evidence="18" type="ORF">NFC81_05365</name>
</gene>
<evidence type="ECO:0000256" key="9">
    <source>
        <dbReference type="ARBA" id="ARBA00022722"/>
    </source>
</evidence>
<sequence length="216" mass="23507">MPVLELDTRYSGCVAGTDEAGRGPLCGPVYAAAVILDPARPIEGLNDSKKLNEAARERLFGVICAQATAWAIAKCSAAEIDRFNILRASHLAMERAVAQLGVVPERVLVDGNRLPKHLNLPAEAVVKGDARHSAIAAASILAKVARDRVMRELHEQFPHYDLGTNKGYPTPVHLSALEQHGPCAEHRRSFAPVRRWLEQTNIQGDLLSSSSEFMDT</sequence>
<keyword evidence="11 14" id="KW-0255">Endonuclease</keyword>
<evidence type="ECO:0000256" key="2">
    <source>
        <dbReference type="ARBA" id="ARBA00001946"/>
    </source>
</evidence>
<dbReference type="InterPro" id="IPR022898">
    <property type="entry name" value="RNase_HII"/>
</dbReference>
<evidence type="ECO:0000256" key="15">
    <source>
        <dbReference type="PROSITE-ProRule" id="PRU01319"/>
    </source>
</evidence>
<dbReference type="InterPro" id="IPR024567">
    <property type="entry name" value="RNase_HII/HIII_dom"/>
</dbReference>
<keyword evidence="12 14" id="KW-0378">Hydrolase</keyword>
<dbReference type="InterPro" id="IPR012337">
    <property type="entry name" value="RNaseH-like_sf"/>
</dbReference>
<evidence type="ECO:0000256" key="3">
    <source>
        <dbReference type="ARBA" id="ARBA00004065"/>
    </source>
</evidence>
<dbReference type="FunFam" id="3.30.420.10:FF:000006">
    <property type="entry name" value="Ribonuclease HII"/>
    <property type="match status" value="1"/>
</dbReference>
<dbReference type="RefSeq" id="WP_304996507.1">
    <property type="nucleotide sequence ID" value="NZ_CP101717.1"/>
</dbReference>
<dbReference type="Gene3D" id="3.30.420.10">
    <property type="entry name" value="Ribonuclease H-like superfamily/Ribonuclease H"/>
    <property type="match status" value="1"/>
</dbReference>
<comment type="function">
    <text evidence="3 14 16">Endonuclease that specifically degrades the RNA of RNA-DNA hybrids.</text>
</comment>
<protein>
    <recommendedName>
        <fullName evidence="7 14">Ribonuclease HII</fullName>
        <shortName evidence="14">RNase HII</shortName>
        <ecNumber evidence="6 14">3.1.26.4</ecNumber>
    </recommendedName>
</protein>
<dbReference type="Pfam" id="PF01351">
    <property type="entry name" value="RNase_HII"/>
    <property type="match status" value="1"/>
</dbReference>
<keyword evidence="8 14" id="KW-0963">Cytoplasm</keyword>
<dbReference type="PANTHER" id="PTHR10954:SF18">
    <property type="entry name" value="RIBONUCLEASE HII"/>
    <property type="match status" value="1"/>
</dbReference>
<evidence type="ECO:0000256" key="12">
    <source>
        <dbReference type="ARBA" id="ARBA00022801"/>
    </source>
</evidence>
<evidence type="ECO:0000256" key="1">
    <source>
        <dbReference type="ARBA" id="ARBA00000077"/>
    </source>
</evidence>
<feature type="binding site" evidence="14 15">
    <location>
        <position position="18"/>
    </location>
    <ligand>
        <name>a divalent metal cation</name>
        <dbReference type="ChEBI" id="CHEBI:60240"/>
    </ligand>
</feature>
<evidence type="ECO:0000256" key="4">
    <source>
        <dbReference type="ARBA" id="ARBA00004496"/>
    </source>
</evidence>
<evidence type="ECO:0000256" key="16">
    <source>
        <dbReference type="RuleBase" id="RU003515"/>
    </source>
</evidence>
<evidence type="ECO:0000313" key="18">
    <source>
        <dbReference type="EMBL" id="WLD59217.1"/>
    </source>
</evidence>
<evidence type="ECO:0000256" key="10">
    <source>
        <dbReference type="ARBA" id="ARBA00022723"/>
    </source>
</evidence>
<dbReference type="PANTHER" id="PTHR10954">
    <property type="entry name" value="RIBONUCLEASE H2 SUBUNIT A"/>
    <property type="match status" value="1"/>
</dbReference>
<dbReference type="NCBIfam" id="NF000595">
    <property type="entry name" value="PRK00015.1-3"/>
    <property type="match status" value="1"/>
</dbReference>
<evidence type="ECO:0000256" key="14">
    <source>
        <dbReference type="HAMAP-Rule" id="MF_00052"/>
    </source>
</evidence>
<evidence type="ECO:0000259" key="17">
    <source>
        <dbReference type="PROSITE" id="PS51975"/>
    </source>
</evidence>
<dbReference type="EMBL" id="CP101717">
    <property type="protein sequence ID" value="WLD59217.1"/>
    <property type="molecule type" value="Genomic_DNA"/>
</dbReference>
<dbReference type="PROSITE" id="PS51975">
    <property type="entry name" value="RNASE_H_2"/>
    <property type="match status" value="1"/>
</dbReference>
<dbReference type="InterPro" id="IPR036397">
    <property type="entry name" value="RNaseH_sf"/>
</dbReference>
<evidence type="ECO:0000256" key="8">
    <source>
        <dbReference type="ARBA" id="ARBA00022490"/>
    </source>
</evidence>
<comment type="cofactor">
    <cofactor evidence="14 15">
        <name>Mn(2+)</name>
        <dbReference type="ChEBI" id="CHEBI:29035"/>
    </cofactor>
    <cofactor evidence="14 15">
        <name>Mg(2+)</name>
        <dbReference type="ChEBI" id="CHEBI:18420"/>
    </cofactor>
    <text evidence="14 15">Manganese or magnesium. Binds 1 divalent metal ion per monomer in the absence of substrate. May bind a second metal ion after substrate binding.</text>
</comment>
<comment type="cofactor">
    <cofactor evidence="2">
        <name>Mg(2+)</name>
        <dbReference type="ChEBI" id="CHEBI:18420"/>
    </cofactor>
</comment>
<comment type="catalytic activity">
    <reaction evidence="1 14 15 16">
        <text>Endonucleolytic cleavage to 5'-phosphomonoester.</text>
        <dbReference type="EC" id="3.1.26.4"/>
    </reaction>
</comment>
<feature type="domain" description="RNase H type-2" evidence="17">
    <location>
        <begin position="12"/>
        <end position="202"/>
    </location>
</feature>
<dbReference type="EC" id="3.1.26.4" evidence="6 14"/>
<dbReference type="GO" id="GO:0006298">
    <property type="term" value="P:mismatch repair"/>
    <property type="evidence" value="ECO:0007669"/>
    <property type="project" value="TreeGrafter"/>
</dbReference>
<evidence type="ECO:0000256" key="7">
    <source>
        <dbReference type="ARBA" id="ARBA00019179"/>
    </source>
</evidence>
<feature type="binding site" evidence="14 15">
    <location>
        <position position="110"/>
    </location>
    <ligand>
        <name>a divalent metal cation</name>
        <dbReference type="ChEBI" id="CHEBI:60240"/>
    </ligand>
</feature>
<dbReference type="SUPFAM" id="SSF53098">
    <property type="entry name" value="Ribonuclease H-like"/>
    <property type="match status" value="1"/>
</dbReference>
<evidence type="ECO:0000256" key="5">
    <source>
        <dbReference type="ARBA" id="ARBA00007383"/>
    </source>
</evidence>
<keyword evidence="13 14" id="KW-0464">Manganese</keyword>
<dbReference type="GO" id="GO:0003723">
    <property type="term" value="F:RNA binding"/>
    <property type="evidence" value="ECO:0007669"/>
    <property type="project" value="UniProtKB-UniRule"/>
</dbReference>
<keyword evidence="9 14" id="KW-0540">Nuclease</keyword>
<proteinExistence type="inferred from homology"/>
<comment type="subcellular location">
    <subcellularLocation>
        <location evidence="4 14">Cytoplasm</location>
    </subcellularLocation>
</comment>
<evidence type="ECO:0000256" key="6">
    <source>
        <dbReference type="ARBA" id="ARBA00012180"/>
    </source>
</evidence>
<feature type="binding site" evidence="14 15">
    <location>
        <position position="19"/>
    </location>
    <ligand>
        <name>a divalent metal cation</name>
        <dbReference type="ChEBI" id="CHEBI:60240"/>
    </ligand>
</feature>
<reference evidence="18" key="1">
    <citation type="submission" date="2022-07" db="EMBL/GenBank/DDBJ databases">
        <title>Complete genome sequence of Salinispirillum sp. LH10-3-1 capable of multiple carbohydrate inversion isolated from a soda lake.</title>
        <authorList>
            <person name="Liu J."/>
            <person name="Zhai Y."/>
            <person name="Zhang H."/>
            <person name="Yang H."/>
            <person name="Qu J."/>
            <person name="Li J."/>
        </authorList>
    </citation>
    <scope>NUCLEOTIDE SEQUENCE</scope>
    <source>
        <strain evidence="18">LH 10-3-1</strain>
    </source>
</reference>
<dbReference type="GO" id="GO:0004523">
    <property type="term" value="F:RNA-DNA hybrid ribonuclease activity"/>
    <property type="evidence" value="ECO:0007669"/>
    <property type="project" value="UniProtKB-UniRule"/>
</dbReference>
<dbReference type="CDD" id="cd07182">
    <property type="entry name" value="RNase_HII_bacteria_HII_like"/>
    <property type="match status" value="1"/>
</dbReference>
<organism evidence="18">
    <name type="scientific">Salinispirillum sp. LH 10-3-1</name>
    <dbReference type="NCBI Taxonomy" id="2952525"/>
    <lineage>
        <taxon>Bacteria</taxon>
        <taxon>Pseudomonadati</taxon>
        <taxon>Pseudomonadota</taxon>
        <taxon>Gammaproteobacteria</taxon>
        <taxon>Oceanospirillales</taxon>
        <taxon>Saccharospirillaceae</taxon>
        <taxon>Salinispirillum</taxon>
    </lineage>
</organism>
<dbReference type="GO" id="GO:0043137">
    <property type="term" value="P:DNA replication, removal of RNA primer"/>
    <property type="evidence" value="ECO:0007669"/>
    <property type="project" value="TreeGrafter"/>
</dbReference>
<dbReference type="GO" id="GO:0030145">
    <property type="term" value="F:manganese ion binding"/>
    <property type="evidence" value="ECO:0007669"/>
    <property type="project" value="UniProtKB-UniRule"/>
</dbReference>
<dbReference type="AlphaFoldDB" id="A0AB38YIZ5"/>
<keyword evidence="10 14" id="KW-0479">Metal-binding</keyword>